<accession>A0ABQ3Y482</accession>
<organism evidence="1 2">
    <name type="scientific">Paractinoplanes deccanensis</name>
    <dbReference type="NCBI Taxonomy" id="113561"/>
    <lineage>
        <taxon>Bacteria</taxon>
        <taxon>Bacillati</taxon>
        <taxon>Actinomycetota</taxon>
        <taxon>Actinomycetes</taxon>
        <taxon>Micromonosporales</taxon>
        <taxon>Micromonosporaceae</taxon>
        <taxon>Paractinoplanes</taxon>
    </lineage>
</organism>
<gene>
    <name evidence="1" type="ORF">Ade02nite_34480</name>
</gene>
<evidence type="ECO:0000313" key="2">
    <source>
        <dbReference type="Proteomes" id="UP000609879"/>
    </source>
</evidence>
<protein>
    <submittedName>
        <fullName evidence="1">Uncharacterized protein</fullName>
    </submittedName>
</protein>
<proteinExistence type="predicted"/>
<sequence length="154" mass="16962">MGAEHDDQIEAAVREHLQPGETFRAAVWAGRADEGTSAGMTRAELSPFRFRSVNPKRRGYQPKARTVAAGLDEHMRNVTDPRVLALTDRRLLVLAKKLALFGGPAPALRLRWECARTELTSATEQGGRLRLAFRDGSTLTLLTPSDRVQPFLAG</sequence>
<name>A0ABQ3Y482_9ACTN</name>
<dbReference type="RefSeq" id="WP_203763774.1">
    <property type="nucleotide sequence ID" value="NZ_BAAABO010000012.1"/>
</dbReference>
<dbReference type="EMBL" id="BOMI01000065">
    <property type="protein sequence ID" value="GID74807.1"/>
    <property type="molecule type" value="Genomic_DNA"/>
</dbReference>
<dbReference type="Proteomes" id="UP000609879">
    <property type="component" value="Unassembled WGS sequence"/>
</dbReference>
<keyword evidence="2" id="KW-1185">Reference proteome</keyword>
<comment type="caution">
    <text evidence="1">The sequence shown here is derived from an EMBL/GenBank/DDBJ whole genome shotgun (WGS) entry which is preliminary data.</text>
</comment>
<evidence type="ECO:0000313" key="1">
    <source>
        <dbReference type="EMBL" id="GID74807.1"/>
    </source>
</evidence>
<reference evidence="1 2" key="1">
    <citation type="submission" date="2021-01" db="EMBL/GenBank/DDBJ databases">
        <title>Whole genome shotgun sequence of Actinoplanes deccanensis NBRC 13994.</title>
        <authorList>
            <person name="Komaki H."/>
            <person name="Tamura T."/>
        </authorList>
    </citation>
    <scope>NUCLEOTIDE SEQUENCE [LARGE SCALE GENOMIC DNA]</scope>
    <source>
        <strain evidence="1 2">NBRC 13994</strain>
    </source>
</reference>